<gene>
    <name evidence="1" type="ORF">T05_10474</name>
</gene>
<dbReference type="AlphaFoldDB" id="A0A0V0TDD2"/>
<comment type="caution">
    <text evidence="1">The sequence shown here is derived from an EMBL/GenBank/DDBJ whole genome shotgun (WGS) entry which is preliminary data.</text>
</comment>
<organism evidence="1 2">
    <name type="scientific">Trichinella murrelli</name>
    <dbReference type="NCBI Taxonomy" id="144512"/>
    <lineage>
        <taxon>Eukaryota</taxon>
        <taxon>Metazoa</taxon>
        <taxon>Ecdysozoa</taxon>
        <taxon>Nematoda</taxon>
        <taxon>Enoplea</taxon>
        <taxon>Dorylaimia</taxon>
        <taxon>Trichinellida</taxon>
        <taxon>Trichinellidae</taxon>
        <taxon>Trichinella</taxon>
    </lineage>
</organism>
<evidence type="ECO:0000313" key="2">
    <source>
        <dbReference type="Proteomes" id="UP000055048"/>
    </source>
</evidence>
<keyword evidence="2" id="KW-1185">Reference proteome</keyword>
<sequence>MVNLFHATGSFHRLGDEKSDKYWIAFEFSRTVPYRVKFELEIRNDHYSATGSISLTALILASCTVRLQPIQYFHWTTLSERCRINY</sequence>
<reference evidence="1 2" key="1">
    <citation type="submission" date="2015-01" db="EMBL/GenBank/DDBJ databases">
        <title>Evolution of Trichinella species and genotypes.</title>
        <authorList>
            <person name="Korhonen P.K."/>
            <person name="Edoardo P."/>
            <person name="Giuseppe L.R."/>
            <person name="Gasser R.B."/>
        </authorList>
    </citation>
    <scope>NUCLEOTIDE SEQUENCE [LARGE SCALE GENOMIC DNA]</scope>
    <source>
        <strain evidence="1">ISS417</strain>
    </source>
</reference>
<protein>
    <submittedName>
        <fullName evidence="1">Uncharacterized protein</fullName>
    </submittedName>
</protein>
<proteinExistence type="predicted"/>
<accession>A0A0V0TDD2</accession>
<dbReference type="Proteomes" id="UP000055048">
    <property type="component" value="Unassembled WGS sequence"/>
</dbReference>
<evidence type="ECO:0000313" key="1">
    <source>
        <dbReference type="EMBL" id="KRX36961.1"/>
    </source>
</evidence>
<dbReference type="EMBL" id="JYDJ01000334">
    <property type="protein sequence ID" value="KRX36961.1"/>
    <property type="molecule type" value="Genomic_DNA"/>
</dbReference>
<name>A0A0V0TDD2_9BILA</name>